<comment type="caution">
    <text evidence="1">The sequence shown here is derived from an EMBL/GenBank/DDBJ whole genome shotgun (WGS) entry which is preliminary data.</text>
</comment>
<evidence type="ECO:0000313" key="1">
    <source>
        <dbReference type="EMBL" id="KAI7738437.1"/>
    </source>
</evidence>
<dbReference type="Proteomes" id="UP001206925">
    <property type="component" value="Unassembled WGS sequence"/>
</dbReference>
<dbReference type="EMBL" id="JAMZMK010008813">
    <property type="protein sequence ID" value="KAI7738437.1"/>
    <property type="molecule type" value="Genomic_DNA"/>
</dbReference>
<sequence>MLVFYSSELCASSIGVAFRFPWLLLDKEWPIAMNVHDFLFSQLQGD</sequence>
<proteinExistence type="predicted"/>
<reference evidence="1" key="1">
    <citation type="submission" date="2022-06" db="EMBL/GenBank/DDBJ databases">
        <title>Uncovering the hologenomic basis of an extraordinary plant invasion.</title>
        <authorList>
            <person name="Bieker V.C."/>
            <person name="Martin M.D."/>
            <person name="Gilbert T."/>
            <person name="Hodgins K."/>
            <person name="Battlay P."/>
            <person name="Petersen B."/>
            <person name="Wilson J."/>
        </authorList>
    </citation>
    <scope>NUCLEOTIDE SEQUENCE</scope>
    <source>
        <strain evidence="1">AA19_3_7</strain>
        <tissue evidence="1">Leaf</tissue>
    </source>
</reference>
<protein>
    <submittedName>
        <fullName evidence="1">Uncharacterized protein</fullName>
    </submittedName>
</protein>
<name>A0AAD5CAU8_AMBAR</name>
<organism evidence="1 2">
    <name type="scientific">Ambrosia artemisiifolia</name>
    <name type="common">Common ragweed</name>
    <dbReference type="NCBI Taxonomy" id="4212"/>
    <lineage>
        <taxon>Eukaryota</taxon>
        <taxon>Viridiplantae</taxon>
        <taxon>Streptophyta</taxon>
        <taxon>Embryophyta</taxon>
        <taxon>Tracheophyta</taxon>
        <taxon>Spermatophyta</taxon>
        <taxon>Magnoliopsida</taxon>
        <taxon>eudicotyledons</taxon>
        <taxon>Gunneridae</taxon>
        <taxon>Pentapetalae</taxon>
        <taxon>asterids</taxon>
        <taxon>campanulids</taxon>
        <taxon>Asterales</taxon>
        <taxon>Asteraceae</taxon>
        <taxon>Asteroideae</taxon>
        <taxon>Heliantheae alliance</taxon>
        <taxon>Heliantheae</taxon>
        <taxon>Ambrosia</taxon>
    </lineage>
</organism>
<gene>
    <name evidence="1" type="ORF">M8C21_015667</name>
</gene>
<accession>A0AAD5CAU8</accession>
<dbReference type="AlphaFoldDB" id="A0AAD5CAU8"/>
<keyword evidence="2" id="KW-1185">Reference proteome</keyword>
<evidence type="ECO:0000313" key="2">
    <source>
        <dbReference type="Proteomes" id="UP001206925"/>
    </source>
</evidence>